<protein>
    <recommendedName>
        <fullName evidence="5">MYND-type domain-containing protein</fullName>
    </recommendedName>
</protein>
<reference evidence="6" key="1">
    <citation type="submission" date="2021-01" db="EMBL/GenBank/DDBJ databases">
        <authorList>
            <person name="Corre E."/>
            <person name="Pelletier E."/>
            <person name="Niang G."/>
            <person name="Scheremetjew M."/>
            <person name="Finn R."/>
            <person name="Kale V."/>
            <person name="Holt S."/>
            <person name="Cochrane G."/>
            <person name="Meng A."/>
            <person name="Brown T."/>
            <person name="Cohen L."/>
        </authorList>
    </citation>
    <scope>NUCLEOTIDE SEQUENCE</scope>
    <source>
        <strain evidence="6">Pop2</strain>
    </source>
</reference>
<name>A0A7S2E7A4_9STRA</name>
<evidence type="ECO:0000256" key="2">
    <source>
        <dbReference type="ARBA" id="ARBA00022771"/>
    </source>
</evidence>
<keyword evidence="3" id="KW-0862">Zinc</keyword>
<feature type="domain" description="MYND-type" evidence="5">
    <location>
        <begin position="20"/>
        <end position="59"/>
    </location>
</feature>
<evidence type="ECO:0000313" key="6">
    <source>
        <dbReference type="EMBL" id="CAD9319180.1"/>
    </source>
</evidence>
<gene>
    <name evidence="6" type="ORF">DBRI1063_LOCUS5271</name>
</gene>
<keyword evidence="2 4" id="KW-0863">Zinc-finger</keyword>
<keyword evidence="1" id="KW-0479">Metal-binding</keyword>
<proteinExistence type="predicted"/>
<dbReference type="Pfam" id="PF01753">
    <property type="entry name" value="zf-MYND"/>
    <property type="match status" value="1"/>
</dbReference>
<dbReference type="EMBL" id="HBGN01008258">
    <property type="protein sequence ID" value="CAD9319180.1"/>
    <property type="molecule type" value="Transcribed_RNA"/>
</dbReference>
<organism evidence="6">
    <name type="scientific">Ditylum brightwellii</name>
    <dbReference type="NCBI Taxonomy" id="49249"/>
    <lineage>
        <taxon>Eukaryota</taxon>
        <taxon>Sar</taxon>
        <taxon>Stramenopiles</taxon>
        <taxon>Ochrophyta</taxon>
        <taxon>Bacillariophyta</taxon>
        <taxon>Mediophyceae</taxon>
        <taxon>Lithodesmiophycidae</taxon>
        <taxon>Lithodesmiales</taxon>
        <taxon>Lithodesmiaceae</taxon>
        <taxon>Ditylum</taxon>
    </lineage>
</organism>
<dbReference type="GO" id="GO:0008270">
    <property type="term" value="F:zinc ion binding"/>
    <property type="evidence" value="ECO:0007669"/>
    <property type="project" value="UniProtKB-KW"/>
</dbReference>
<evidence type="ECO:0000256" key="4">
    <source>
        <dbReference type="PROSITE-ProRule" id="PRU00134"/>
    </source>
</evidence>
<evidence type="ECO:0000259" key="5">
    <source>
        <dbReference type="PROSITE" id="PS50865"/>
    </source>
</evidence>
<dbReference type="Gene3D" id="6.10.140.2220">
    <property type="match status" value="1"/>
</dbReference>
<dbReference type="PROSITE" id="PS01360">
    <property type="entry name" value="ZF_MYND_1"/>
    <property type="match status" value="1"/>
</dbReference>
<dbReference type="AlphaFoldDB" id="A0A7S2E7A4"/>
<evidence type="ECO:0000256" key="3">
    <source>
        <dbReference type="ARBA" id="ARBA00022833"/>
    </source>
</evidence>
<evidence type="ECO:0000256" key="1">
    <source>
        <dbReference type="ARBA" id="ARBA00022723"/>
    </source>
</evidence>
<accession>A0A7S2E7A4</accession>
<sequence>MSSFEELFINSNNNNTNEYCIHCRVECPKPALRCGRCKVVHYCSRECQKEDFKMHKSWCKQIDKLRKNNEPIQQNEDNDNKEIMTRTKENQYQLAHVILELAYRCTDTIDRGKSIYDCALMEFWKLFQMDSCYIGVCESIVLLSSMLEYDDFSISFIYYMLNYHGKESSGGDEEKEEDQHNLSWVLERASSKDQQRQLTIDYAKVRDKIPKHLGTNVFLVSLMLIRIRQLSRLDKEQHRNSDDVDDGAQQISSQDLELEVMEICRQVEYETDFLLPVLRSLFPDSRQRWGNEEVCVLFAKEDNRKLQGKDGEDDSDEDDQSYKPNLWEQHCFTFWMMLKDCYAFTPNLLDVLENTIERMTSMGITVIPEDPEDAPTTAEYMDFIKFMADKQRRENDTLL</sequence>
<dbReference type="PROSITE" id="PS50865">
    <property type="entry name" value="ZF_MYND_2"/>
    <property type="match status" value="1"/>
</dbReference>
<dbReference type="InterPro" id="IPR002893">
    <property type="entry name" value="Znf_MYND"/>
</dbReference>
<dbReference type="SUPFAM" id="SSF144232">
    <property type="entry name" value="HIT/MYND zinc finger-like"/>
    <property type="match status" value="1"/>
</dbReference>